<keyword evidence="1" id="KW-0812">Transmembrane</keyword>
<dbReference type="AlphaFoldDB" id="A0A2N0B908"/>
<proteinExistence type="predicted"/>
<evidence type="ECO:0000256" key="1">
    <source>
        <dbReference type="SAM" id="Phobius"/>
    </source>
</evidence>
<evidence type="ECO:0000313" key="4">
    <source>
        <dbReference type="Proteomes" id="UP000232122"/>
    </source>
</evidence>
<organism evidence="3">
    <name type="scientific">Leptospira ellisii</name>
    <dbReference type="NCBI Taxonomy" id="2023197"/>
    <lineage>
        <taxon>Bacteria</taxon>
        <taxon>Pseudomonadati</taxon>
        <taxon>Spirochaetota</taxon>
        <taxon>Spirochaetia</taxon>
        <taxon>Leptospirales</taxon>
        <taxon>Leptospiraceae</taxon>
        <taxon>Leptospira</taxon>
    </lineage>
</organism>
<sequence length="145" mass="16630">MKSEEKSENYDRKIYVGSTIFFLALCVLIVKAFHSVPFIRGFMGDMMVMMSIYSFCKSVFDFPSFCLSVFVLTVSFVVETAQYLRSIGIFRWNETETSRLTVGSVFDPWDLIAYLCGAAAIYFLDRTILKRASKRSVTTDPSKRK</sequence>
<dbReference type="Pfam" id="PF10990">
    <property type="entry name" value="DUF2809"/>
    <property type="match status" value="1"/>
</dbReference>
<reference evidence="3" key="1">
    <citation type="submission" date="2017-07" db="EMBL/GenBank/DDBJ databases">
        <title>Leptospira spp. isolated from tropical soils.</title>
        <authorList>
            <person name="Thibeaux R."/>
            <person name="Iraola G."/>
            <person name="Ferres I."/>
            <person name="Bierque E."/>
            <person name="Girault D."/>
            <person name="Soupe-Gilbert M.-E."/>
            <person name="Picardeau M."/>
            <person name="Goarant C."/>
        </authorList>
    </citation>
    <scope>NUCLEOTIDE SEQUENCE [LARGE SCALE GENOMIC DNA]</scope>
    <source>
        <strain evidence="3">ATI7-C-A5</strain>
    </source>
</reference>
<name>A0A2N0B908_9LEPT</name>
<dbReference type="EMBL" id="NPEF01000087">
    <property type="protein sequence ID" value="PJZ93037.1"/>
    <property type="molecule type" value="Genomic_DNA"/>
</dbReference>
<feature type="transmembrane region" description="Helical" evidence="1">
    <location>
        <begin position="59"/>
        <end position="78"/>
    </location>
</feature>
<reference evidence="2 4" key="2">
    <citation type="journal article" date="2018" name="Microb. Genom.">
        <title>Deciphering the unexplored Leptospira diversity from soils uncovers genomic evolution to virulence.</title>
        <authorList>
            <person name="Thibeaux R."/>
            <person name="Iraola G."/>
            <person name="Ferres I."/>
            <person name="Bierque E."/>
            <person name="Girault D."/>
            <person name="Soupe-Gilbert M.E."/>
            <person name="Picardeau M."/>
            <person name="Goarant C."/>
        </authorList>
    </citation>
    <scope>NUCLEOTIDE SEQUENCE [LARGE SCALE GENOMIC DNA]</scope>
    <source>
        <strain evidence="2 4">ATI7-C-A5</strain>
    </source>
</reference>
<dbReference type="RefSeq" id="WP_100747885.1">
    <property type="nucleotide sequence ID" value="NZ_NPEF02000012.1"/>
</dbReference>
<keyword evidence="4" id="KW-1185">Reference proteome</keyword>
<dbReference type="EMBL" id="NPEF02000012">
    <property type="protein sequence ID" value="MDV6236185.1"/>
    <property type="molecule type" value="Genomic_DNA"/>
</dbReference>
<evidence type="ECO:0000313" key="2">
    <source>
        <dbReference type="EMBL" id="MDV6236185.1"/>
    </source>
</evidence>
<evidence type="ECO:0000313" key="3">
    <source>
        <dbReference type="EMBL" id="PJZ93037.1"/>
    </source>
</evidence>
<keyword evidence="1" id="KW-0472">Membrane</keyword>
<comment type="caution">
    <text evidence="3">The sequence shown here is derived from an EMBL/GenBank/DDBJ whole genome shotgun (WGS) entry which is preliminary data.</text>
</comment>
<feature type="transmembrane region" description="Helical" evidence="1">
    <location>
        <begin position="20"/>
        <end position="39"/>
    </location>
</feature>
<accession>A0A2N0BHG5</accession>
<gene>
    <name evidence="2" type="ORF">CH379_011180</name>
    <name evidence="3" type="ORF">CH379_10010</name>
</gene>
<protein>
    <submittedName>
        <fullName evidence="2">DUF2809 domain-containing protein</fullName>
    </submittedName>
</protein>
<reference evidence="2" key="3">
    <citation type="submission" date="2023-10" db="EMBL/GenBank/DDBJ databases">
        <authorList>
            <person name="Picardeau M."/>
            <person name="Thibeaux R."/>
        </authorList>
    </citation>
    <scope>NUCLEOTIDE SEQUENCE</scope>
    <source>
        <strain evidence="2">ATI7-C-A5</strain>
    </source>
</reference>
<accession>A0A2N0B908</accession>
<dbReference type="OrthoDB" id="346011at2"/>
<keyword evidence="1" id="KW-1133">Transmembrane helix</keyword>
<dbReference type="Proteomes" id="UP000232122">
    <property type="component" value="Unassembled WGS sequence"/>
</dbReference>
<feature type="transmembrane region" description="Helical" evidence="1">
    <location>
        <begin position="111"/>
        <end position="129"/>
    </location>
</feature>
<dbReference type="InterPro" id="IPR021257">
    <property type="entry name" value="DUF2809"/>
</dbReference>